<dbReference type="GO" id="GO:0045259">
    <property type="term" value="C:proton-transporting ATP synthase complex"/>
    <property type="evidence" value="ECO:0007669"/>
    <property type="project" value="UniProtKB-KW"/>
</dbReference>
<accession>A0A1R4GIF8</accession>
<evidence type="ECO:0000256" key="14">
    <source>
        <dbReference type="HAMAP-Rule" id="MF_01398"/>
    </source>
</evidence>
<comment type="subunit">
    <text evidence="13 14">F-type ATPases have 2 components, F(1) - the catalytic core - and F(0) - the membrane proton channel. F(1) has five subunits: alpha(3), beta(3), gamma(1), delta(1), epsilon(1). F(0) has three main subunits: a(1), b(2) and c(10-14). The alpha and beta chains form an alternating ring which encloses part of the gamma chain. F(1) is attached to F(0) by a central stalk formed by the gamma and epsilon chains, while a peripheral stalk is formed by the delta and b chains.</text>
</comment>
<sequence length="179" mass="19443">MIRTVVTAAEETVNPLLSAPYDIIWSAVVFVVALLLFWKFALPKMQNLLDERAAAIEGGIKKAEEAQAEAAAALEKNNAELARAREEAAEIREKARANAASLEIELKEQANEEAARIVTNAQARIESERSAAASQLRHEVGTLALDLSEKVVGESMSDERASGIVDRFLADLETQEAGR</sequence>
<name>A0A1R4GIF8_9MICO</name>
<evidence type="ECO:0000256" key="9">
    <source>
        <dbReference type="ARBA" id="ARBA00023065"/>
    </source>
</evidence>
<dbReference type="RefSeq" id="WP_086992819.1">
    <property type="nucleotide sequence ID" value="NZ_FUHU01000045.1"/>
</dbReference>
<keyword evidence="10 14" id="KW-0472">Membrane</keyword>
<protein>
    <recommendedName>
        <fullName evidence="14">ATP synthase subunit b</fullName>
    </recommendedName>
    <alternativeName>
        <fullName evidence="14">ATP synthase F(0) sector subunit b</fullName>
    </alternativeName>
    <alternativeName>
        <fullName evidence="14">ATPase subunit I</fullName>
    </alternativeName>
    <alternativeName>
        <fullName evidence="14">F-type ATPase subunit b</fullName>
        <shortName evidence="14">F-ATPase subunit b</shortName>
    </alternativeName>
</protein>
<dbReference type="Proteomes" id="UP000195787">
    <property type="component" value="Unassembled WGS sequence"/>
</dbReference>
<evidence type="ECO:0000256" key="15">
    <source>
        <dbReference type="RuleBase" id="RU003848"/>
    </source>
</evidence>
<keyword evidence="16" id="KW-0175">Coiled coil</keyword>
<dbReference type="HAMAP" id="MF_01398">
    <property type="entry name" value="ATP_synth_b_bprime"/>
    <property type="match status" value="1"/>
</dbReference>
<evidence type="ECO:0000256" key="12">
    <source>
        <dbReference type="ARBA" id="ARBA00025198"/>
    </source>
</evidence>
<keyword evidence="4 14" id="KW-1003">Cell membrane</keyword>
<dbReference type="InterPro" id="IPR002146">
    <property type="entry name" value="ATP_synth_b/b'su_bac/chlpt"/>
</dbReference>
<reference evidence="17 18" key="1">
    <citation type="submission" date="2017-02" db="EMBL/GenBank/DDBJ databases">
        <authorList>
            <person name="Peterson S.W."/>
        </authorList>
    </citation>
    <scope>NUCLEOTIDE SEQUENCE [LARGE SCALE GENOMIC DNA]</scope>
    <source>
        <strain evidence="17 18">LMG 22410</strain>
    </source>
</reference>
<dbReference type="OrthoDB" id="5243563at2"/>
<comment type="subcellular location">
    <subcellularLocation>
        <location evidence="1 14">Cell membrane</location>
        <topology evidence="1 14">Single-pass membrane protein</topology>
    </subcellularLocation>
</comment>
<dbReference type="CDD" id="cd06503">
    <property type="entry name" value="ATP-synt_Fo_b"/>
    <property type="match status" value="1"/>
</dbReference>
<organism evidence="17 18">
    <name type="scientific">Agrococcus casei LMG 22410</name>
    <dbReference type="NCBI Taxonomy" id="1255656"/>
    <lineage>
        <taxon>Bacteria</taxon>
        <taxon>Bacillati</taxon>
        <taxon>Actinomycetota</taxon>
        <taxon>Actinomycetes</taxon>
        <taxon>Micrococcales</taxon>
        <taxon>Microbacteriaceae</taxon>
        <taxon>Agrococcus</taxon>
    </lineage>
</organism>
<evidence type="ECO:0000256" key="5">
    <source>
        <dbReference type="ARBA" id="ARBA00022547"/>
    </source>
</evidence>
<evidence type="ECO:0000256" key="7">
    <source>
        <dbReference type="ARBA" id="ARBA00022781"/>
    </source>
</evidence>
<dbReference type="EMBL" id="FUHU01000045">
    <property type="protein sequence ID" value="SJM67873.1"/>
    <property type="molecule type" value="Genomic_DNA"/>
</dbReference>
<dbReference type="PANTHER" id="PTHR33445">
    <property type="entry name" value="ATP SYNTHASE SUBUNIT B', CHLOROPLASTIC"/>
    <property type="match status" value="1"/>
</dbReference>
<comment type="function">
    <text evidence="14">Component of the F(0) channel, it forms part of the peripheral stalk, linking F(1) to F(0).</text>
</comment>
<evidence type="ECO:0000256" key="2">
    <source>
        <dbReference type="ARBA" id="ARBA00005513"/>
    </source>
</evidence>
<evidence type="ECO:0000256" key="8">
    <source>
        <dbReference type="ARBA" id="ARBA00022989"/>
    </source>
</evidence>
<dbReference type="InterPro" id="IPR028987">
    <property type="entry name" value="ATP_synth_B-like_membr_sf"/>
</dbReference>
<keyword evidence="11 14" id="KW-0066">ATP synthesis</keyword>
<feature type="coiled-coil region" evidence="16">
    <location>
        <begin position="60"/>
        <end position="124"/>
    </location>
</feature>
<evidence type="ECO:0000256" key="6">
    <source>
        <dbReference type="ARBA" id="ARBA00022692"/>
    </source>
</evidence>
<proteinExistence type="inferred from homology"/>
<dbReference type="GO" id="GO:0046933">
    <property type="term" value="F:proton-transporting ATP synthase activity, rotational mechanism"/>
    <property type="evidence" value="ECO:0007669"/>
    <property type="project" value="UniProtKB-UniRule"/>
</dbReference>
<keyword evidence="8 14" id="KW-1133">Transmembrane helix</keyword>
<evidence type="ECO:0000256" key="10">
    <source>
        <dbReference type="ARBA" id="ARBA00023136"/>
    </source>
</evidence>
<keyword evidence="5 14" id="KW-0138">CF(0)</keyword>
<keyword evidence="6 14" id="KW-0812">Transmembrane</keyword>
<evidence type="ECO:0000256" key="1">
    <source>
        <dbReference type="ARBA" id="ARBA00004162"/>
    </source>
</evidence>
<dbReference type="GO" id="GO:0005886">
    <property type="term" value="C:plasma membrane"/>
    <property type="evidence" value="ECO:0007669"/>
    <property type="project" value="UniProtKB-SubCell"/>
</dbReference>
<gene>
    <name evidence="14" type="primary">atpF</name>
    <name evidence="17" type="ORF">CZ674_12195</name>
</gene>
<dbReference type="AlphaFoldDB" id="A0A1R4GIF8"/>
<feature type="transmembrane region" description="Helical" evidence="14">
    <location>
        <begin position="23"/>
        <end position="42"/>
    </location>
</feature>
<dbReference type="NCBIfam" id="NF004412">
    <property type="entry name" value="PRK05759.1-3"/>
    <property type="match status" value="1"/>
</dbReference>
<dbReference type="SUPFAM" id="SSF81573">
    <property type="entry name" value="F1F0 ATP synthase subunit B, membrane domain"/>
    <property type="match status" value="1"/>
</dbReference>
<comment type="similarity">
    <text evidence="2 14 15">Belongs to the ATPase B chain family.</text>
</comment>
<keyword evidence="9 14" id="KW-0406">Ion transport</keyword>
<dbReference type="Pfam" id="PF00430">
    <property type="entry name" value="ATP-synt_B"/>
    <property type="match status" value="1"/>
</dbReference>
<evidence type="ECO:0000256" key="16">
    <source>
        <dbReference type="SAM" id="Coils"/>
    </source>
</evidence>
<evidence type="ECO:0000313" key="17">
    <source>
        <dbReference type="EMBL" id="SJM67873.1"/>
    </source>
</evidence>
<dbReference type="Gene3D" id="1.20.5.620">
    <property type="entry name" value="F1F0 ATP synthase subunit B, membrane domain"/>
    <property type="match status" value="1"/>
</dbReference>
<evidence type="ECO:0000256" key="4">
    <source>
        <dbReference type="ARBA" id="ARBA00022475"/>
    </source>
</evidence>
<evidence type="ECO:0000256" key="11">
    <source>
        <dbReference type="ARBA" id="ARBA00023310"/>
    </source>
</evidence>
<keyword evidence="7 14" id="KW-0375">Hydrogen ion transport</keyword>
<dbReference type="GeneID" id="303173967"/>
<evidence type="ECO:0000256" key="13">
    <source>
        <dbReference type="ARBA" id="ARBA00025830"/>
    </source>
</evidence>
<keyword evidence="3 14" id="KW-0813">Transport</keyword>
<dbReference type="GO" id="GO:0046961">
    <property type="term" value="F:proton-transporting ATPase activity, rotational mechanism"/>
    <property type="evidence" value="ECO:0007669"/>
    <property type="project" value="TreeGrafter"/>
</dbReference>
<dbReference type="NCBIfam" id="TIGR01144">
    <property type="entry name" value="ATP_synt_b"/>
    <property type="match status" value="1"/>
</dbReference>
<dbReference type="PANTHER" id="PTHR33445:SF1">
    <property type="entry name" value="ATP SYNTHASE SUBUNIT B"/>
    <property type="match status" value="1"/>
</dbReference>
<dbReference type="InterPro" id="IPR050059">
    <property type="entry name" value="ATP_synthase_B_chain"/>
</dbReference>
<keyword evidence="18" id="KW-1185">Reference proteome</keyword>
<evidence type="ECO:0000313" key="18">
    <source>
        <dbReference type="Proteomes" id="UP000195787"/>
    </source>
</evidence>
<dbReference type="InterPro" id="IPR005864">
    <property type="entry name" value="ATP_synth_F0_bsu_bac"/>
</dbReference>
<comment type="function">
    <text evidence="12 14">F(1)F(0) ATP synthase produces ATP from ADP in the presence of a proton or sodium gradient. F-type ATPases consist of two structural domains, F(1) containing the extramembraneous catalytic core and F(0) containing the membrane proton channel, linked together by a central stalk and a peripheral stalk. During catalysis, ATP synthesis in the catalytic domain of F(1) is coupled via a rotary mechanism of the central stalk subunits to proton translocation.</text>
</comment>
<evidence type="ECO:0000256" key="3">
    <source>
        <dbReference type="ARBA" id="ARBA00022448"/>
    </source>
</evidence>